<accession>A0A383CAA8</accession>
<gene>
    <name evidence="1" type="ORF">METZ01_LOCUS481844</name>
</gene>
<feature type="non-terminal residue" evidence="1">
    <location>
        <position position="38"/>
    </location>
</feature>
<organism evidence="1">
    <name type="scientific">marine metagenome</name>
    <dbReference type="NCBI Taxonomy" id="408172"/>
    <lineage>
        <taxon>unclassified sequences</taxon>
        <taxon>metagenomes</taxon>
        <taxon>ecological metagenomes</taxon>
    </lineage>
</organism>
<protein>
    <submittedName>
        <fullName evidence="1">Uncharacterized protein</fullName>
    </submittedName>
</protein>
<name>A0A383CAA8_9ZZZZ</name>
<sequence length="38" mass="4369">VDNFTARFDSFVSSDVLRILVEAVRFNLKALEIFILLP</sequence>
<dbReference type="EMBL" id="UINC01207059">
    <property type="protein sequence ID" value="SVE28990.1"/>
    <property type="molecule type" value="Genomic_DNA"/>
</dbReference>
<feature type="non-terminal residue" evidence="1">
    <location>
        <position position="1"/>
    </location>
</feature>
<dbReference type="AlphaFoldDB" id="A0A383CAA8"/>
<evidence type="ECO:0000313" key="1">
    <source>
        <dbReference type="EMBL" id="SVE28990.1"/>
    </source>
</evidence>
<proteinExistence type="predicted"/>
<reference evidence="1" key="1">
    <citation type="submission" date="2018-05" db="EMBL/GenBank/DDBJ databases">
        <authorList>
            <person name="Lanie J.A."/>
            <person name="Ng W.-L."/>
            <person name="Kazmierczak K.M."/>
            <person name="Andrzejewski T.M."/>
            <person name="Davidsen T.M."/>
            <person name="Wayne K.J."/>
            <person name="Tettelin H."/>
            <person name="Glass J.I."/>
            <person name="Rusch D."/>
            <person name="Podicherti R."/>
            <person name="Tsui H.-C.T."/>
            <person name="Winkler M.E."/>
        </authorList>
    </citation>
    <scope>NUCLEOTIDE SEQUENCE</scope>
</reference>